<name>A0A4Q1K0V4_9FLAO</name>
<feature type="transmembrane region" description="Helical" evidence="5">
    <location>
        <begin position="12"/>
        <end position="29"/>
    </location>
</feature>
<keyword evidence="4 5" id="KW-0472">Membrane</keyword>
<evidence type="ECO:0000256" key="2">
    <source>
        <dbReference type="ARBA" id="ARBA00022692"/>
    </source>
</evidence>
<feature type="transmembrane region" description="Helical" evidence="5">
    <location>
        <begin position="138"/>
        <end position="156"/>
    </location>
</feature>
<organism evidence="7 8">
    <name type="scientific">Flavobacterium amnicola</name>
    <dbReference type="NCBI Taxonomy" id="2506422"/>
    <lineage>
        <taxon>Bacteria</taxon>
        <taxon>Pseudomonadati</taxon>
        <taxon>Bacteroidota</taxon>
        <taxon>Flavobacteriia</taxon>
        <taxon>Flavobacteriales</taxon>
        <taxon>Flavobacteriaceae</taxon>
        <taxon>Flavobacterium</taxon>
    </lineage>
</organism>
<keyword evidence="2 5" id="KW-0812">Transmembrane</keyword>
<evidence type="ECO:0000313" key="7">
    <source>
        <dbReference type="EMBL" id="RXR17840.1"/>
    </source>
</evidence>
<keyword evidence="3 5" id="KW-1133">Transmembrane helix</keyword>
<dbReference type="Gene3D" id="1.20.1540.10">
    <property type="entry name" value="Rhomboid-like"/>
    <property type="match status" value="1"/>
</dbReference>
<evidence type="ECO:0000256" key="4">
    <source>
        <dbReference type="ARBA" id="ARBA00023136"/>
    </source>
</evidence>
<accession>A0A4Q1K0V4</accession>
<dbReference type="PANTHER" id="PTHR43731:SF9">
    <property type="entry name" value="SLR1461 PROTEIN"/>
    <property type="match status" value="1"/>
</dbReference>
<dbReference type="InterPro" id="IPR035952">
    <property type="entry name" value="Rhomboid-like_sf"/>
</dbReference>
<dbReference type="GO" id="GO:0016020">
    <property type="term" value="C:membrane"/>
    <property type="evidence" value="ECO:0007669"/>
    <property type="project" value="UniProtKB-SubCell"/>
</dbReference>
<comment type="subcellular location">
    <subcellularLocation>
        <location evidence="1">Membrane</location>
        <topology evidence="1">Multi-pass membrane protein</topology>
    </subcellularLocation>
</comment>
<gene>
    <name evidence="7" type="ORF">EQG63_10170</name>
</gene>
<dbReference type="SUPFAM" id="SSF144091">
    <property type="entry name" value="Rhomboid-like"/>
    <property type="match status" value="1"/>
</dbReference>
<dbReference type="AlphaFoldDB" id="A0A4Q1K0V4"/>
<dbReference type="OrthoDB" id="465874at2"/>
<keyword evidence="7" id="KW-0645">Protease</keyword>
<reference evidence="8" key="1">
    <citation type="submission" date="2019-01" db="EMBL/GenBank/DDBJ databases">
        <title>Cytophagaceae bacterium strain CAR-16.</title>
        <authorList>
            <person name="Chen W.-M."/>
        </authorList>
    </citation>
    <scope>NUCLEOTIDE SEQUENCE [LARGE SCALE GENOMIC DNA]</scope>
    <source>
        <strain evidence="8">LLJ-11</strain>
    </source>
</reference>
<dbReference type="InterPro" id="IPR022764">
    <property type="entry name" value="Peptidase_S54_rhomboid_dom"/>
</dbReference>
<dbReference type="Proteomes" id="UP000290283">
    <property type="component" value="Unassembled WGS sequence"/>
</dbReference>
<comment type="caution">
    <text evidence="7">The sequence shown here is derived from an EMBL/GenBank/DDBJ whole genome shotgun (WGS) entry which is preliminary data.</text>
</comment>
<dbReference type="PANTHER" id="PTHR43731">
    <property type="entry name" value="RHOMBOID PROTEASE"/>
    <property type="match status" value="1"/>
</dbReference>
<feature type="domain" description="Peptidase S54 rhomboid" evidence="6">
    <location>
        <begin position="53"/>
        <end position="186"/>
    </location>
</feature>
<dbReference type="RefSeq" id="WP_129436263.1">
    <property type="nucleotide sequence ID" value="NZ_SBKO01000004.1"/>
</dbReference>
<evidence type="ECO:0000256" key="3">
    <source>
        <dbReference type="ARBA" id="ARBA00022989"/>
    </source>
</evidence>
<keyword evidence="7" id="KW-0378">Hydrolase</keyword>
<dbReference type="InterPro" id="IPR050925">
    <property type="entry name" value="Rhomboid_protease_S54"/>
</dbReference>
<dbReference type="GO" id="GO:0006508">
    <property type="term" value="P:proteolysis"/>
    <property type="evidence" value="ECO:0007669"/>
    <property type="project" value="UniProtKB-KW"/>
</dbReference>
<protein>
    <submittedName>
        <fullName evidence="7">Rhomboid family intramembrane serine protease</fullName>
    </submittedName>
</protein>
<dbReference type="Pfam" id="PF01694">
    <property type="entry name" value="Rhomboid"/>
    <property type="match status" value="1"/>
</dbReference>
<dbReference type="GO" id="GO:0004252">
    <property type="term" value="F:serine-type endopeptidase activity"/>
    <property type="evidence" value="ECO:0007669"/>
    <property type="project" value="InterPro"/>
</dbReference>
<sequence>MKDTDFKFTPSVILLPLYFVLTLWIVFWVERHFKIRFTEYGIYPREIHGLKGILFSPFLHGDISHLFNNSLPLLFLLSCLRFFYRNHAFKVLLLGILFSGLGTWFIGRPSYHIGASGLVYVLASFIFFKGIQTKYYRLVALSFTVVILYGGMIWYMFPSPEITGEQHISWEAHLSGFVVGYVFSLLFDVEKYVKPIIYDWQQPDFDASQDAFMKHFDDNGNFISSSKMREMEAEKWNYFISNLPVMYEFKSSEETRN</sequence>
<dbReference type="EMBL" id="SBKO01000004">
    <property type="protein sequence ID" value="RXR17840.1"/>
    <property type="molecule type" value="Genomic_DNA"/>
</dbReference>
<evidence type="ECO:0000259" key="6">
    <source>
        <dbReference type="Pfam" id="PF01694"/>
    </source>
</evidence>
<evidence type="ECO:0000313" key="8">
    <source>
        <dbReference type="Proteomes" id="UP000290283"/>
    </source>
</evidence>
<feature type="transmembrane region" description="Helical" evidence="5">
    <location>
        <begin position="168"/>
        <end position="187"/>
    </location>
</feature>
<keyword evidence="8" id="KW-1185">Reference proteome</keyword>
<feature type="transmembrane region" description="Helical" evidence="5">
    <location>
        <begin position="113"/>
        <end position="131"/>
    </location>
</feature>
<feature type="transmembrane region" description="Helical" evidence="5">
    <location>
        <begin position="91"/>
        <end position="107"/>
    </location>
</feature>
<proteinExistence type="predicted"/>
<evidence type="ECO:0000256" key="1">
    <source>
        <dbReference type="ARBA" id="ARBA00004141"/>
    </source>
</evidence>
<evidence type="ECO:0000256" key="5">
    <source>
        <dbReference type="SAM" id="Phobius"/>
    </source>
</evidence>